<accession>A0AA38FX75</accession>
<evidence type="ECO:0000313" key="1">
    <source>
        <dbReference type="EMBL" id="KAH9311635.1"/>
    </source>
</evidence>
<dbReference type="AlphaFoldDB" id="A0AA38FX75"/>
<dbReference type="EMBL" id="JAHRHJ020000006">
    <property type="protein sequence ID" value="KAH9311635.1"/>
    <property type="molecule type" value="Genomic_DNA"/>
</dbReference>
<comment type="caution">
    <text evidence="1">The sequence shown here is derived from an EMBL/GenBank/DDBJ whole genome shotgun (WGS) entry which is preliminary data.</text>
</comment>
<evidence type="ECO:0000313" key="2">
    <source>
        <dbReference type="Proteomes" id="UP000824469"/>
    </source>
</evidence>
<keyword evidence="2" id="KW-1185">Reference proteome</keyword>
<reference evidence="1 2" key="1">
    <citation type="journal article" date="2021" name="Nat. Plants">
        <title>The Taxus genome provides insights into paclitaxel biosynthesis.</title>
        <authorList>
            <person name="Xiong X."/>
            <person name="Gou J."/>
            <person name="Liao Q."/>
            <person name="Li Y."/>
            <person name="Zhou Q."/>
            <person name="Bi G."/>
            <person name="Li C."/>
            <person name="Du R."/>
            <person name="Wang X."/>
            <person name="Sun T."/>
            <person name="Guo L."/>
            <person name="Liang H."/>
            <person name="Lu P."/>
            <person name="Wu Y."/>
            <person name="Zhang Z."/>
            <person name="Ro D.K."/>
            <person name="Shang Y."/>
            <person name="Huang S."/>
            <person name="Yan J."/>
        </authorList>
    </citation>
    <scope>NUCLEOTIDE SEQUENCE [LARGE SCALE GENOMIC DNA]</scope>
    <source>
        <strain evidence="1">Ta-2019</strain>
    </source>
</reference>
<proteinExistence type="predicted"/>
<dbReference type="Proteomes" id="UP000824469">
    <property type="component" value="Unassembled WGS sequence"/>
</dbReference>
<organism evidence="1 2">
    <name type="scientific">Taxus chinensis</name>
    <name type="common">Chinese yew</name>
    <name type="synonym">Taxus wallichiana var. chinensis</name>
    <dbReference type="NCBI Taxonomy" id="29808"/>
    <lineage>
        <taxon>Eukaryota</taxon>
        <taxon>Viridiplantae</taxon>
        <taxon>Streptophyta</taxon>
        <taxon>Embryophyta</taxon>
        <taxon>Tracheophyta</taxon>
        <taxon>Spermatophyta</taxon>
        <taxon>Pinopsida</taxon>
        <taxon>Pinidae</taxon>
        <taxon>Conifers II</taxon>
        <taxon>Cupressales</taxon>
        <taxon>Taxaceae</taxon>
        <taxon>Taxus</taxon>
    </lineage>
</organism>
<gene>
    <name evidence="1" type="ORF">KI387_026670</name>
</gene>
<name>A0AA38FX75_TAXCH</name>
<protein>
    <submittedName>
        <fullName evidence="1">Uncharacterized protein</fullName>
    </submittedName>
</protein>
<sequence length="99" mass="10805">MERMRFWNGVGVTDTMGGCVTMGIYQIMGVEFAKVWVVDEGTKNMKGTRETADVVVMVGMGPSCETTRGKVGEGDVTTGTREGEIDIDMSYINLPEESQ</sequence>
<feature type="non-terminal residue" evidence="1">
    <location>
        <position position="99"/>
    </location>
</feature>